<feature type="region of interest" description="Disordered" evidence="9">
    <location>
        <begin position="161"/>
        <end position="184"/>
    </location>
</feature>
<evidence type="ECO:0000259" key="11">
    <source>
        <dbReference type="PROSITE" id="PS50200"/>
    </source>
</evidence>
<feature type="compositionally biased region" description="Polar residues" evidence="9">
    <location>
        <begin position="271"/>
        <end position="281"/>
    </location>
</feature>
<dbReference type="PANTHER" id="PTHR24131">
    <property type="entry name" value="APOPTOSIS-STIMULATING OF P53 PROTEIN"/>
    <property type="match status" value="1"/>
</dbReference>
<keyword evidence="4" id="KW-0677">Repeat</keyword>
<dbReference type="GO" id="GO:0042981">
    <property type="term" value="P:regulation of apoptotic process"/>
    <property type="evidence" value="ECO:0007669"/>
    <property type="project" value="InterPro"/>
</dbReference>
<dbReference type="PROSITE" id="PS50002">
    <property type="entry name" value="SH3"/>
    <property type="match status" value="1"/>
</dbReference>
<feature type="compositionally biased region" description="Low complexity" evidence="9">
    <location>
        <begin position="409"/>
        <end position="428"/>
    </location>
</feature>
<accession>A0A3M6UGS3</accession>
<dbReference type="PANTHER" id="PTHR24131:SF10">
    <property type="entry name" value="ANKYRIN-REPEAT, SH3-DOMAIN, AND PROLINE-RICH-REGION CONTAINING PROTEIN, ISOFORM B"/>
    <property type="match status" value="1"/>
</dbReference>
<dbReference type="Gene3D" id="1.25.40.20">
    <property type="entry name" value="Ankyrin repeat-containing domain"/>
    <property type="match status" value="1"/>
</dbReference>
<dbReference type="InterPro" id="IPR036770">
    <property type="entry name" value="Ankyrin_rpt-contain_sf"/>
</dbReference>
<keyword evidence="6" id="KW-0539">Nucleus</keyword>
<keyword evidence="13" id="KW-1185">Reference proteome</keyword>
<dbReference type="Pfam" id="PF12796">
    <property type="entry name" value="Ank_2"/>
    <property type="match status" value="1"/>
</dbReference>
<dbReference type="SMART" id="SM00326">
    <property type="entry name" value="SH3"/>
    <property type="match status" value="1"/>
</dbReference>
<evidence type="ECO:0000256" key="2">
    <source>
        <dbReference type="ARBA" id="ARBA00022443"/>
    </source>
</evidence>
<feature type="region of interest" description="Disordered" evidence="9">
    <location>
        <begin position="445"/>
        <end position="724"/>
    </location>
</feature>
<feature type="compositionally biased region" description="Polar residues" evidence="9">
    <location>
        <begin position="804"/>
        <end position="819"/>
    </location>
</feature>
<feature type="compositionally biased region" description="Basic and acidic residues" evidence="9">
    <location>
        <begin position="640"/>
        <end position="657"/>
    </location>
</feature>
<feature type="compositionally biased region" description="Basic and acidic residues" evidence="9">
    <location>
        <begin position="846"/>
        <end position="862"/>
    </location>
</feature>
<proteinExistence type="predicted"/>
<feature type="region of interest" description="Disordered" evidence="9">
    <location>
        <begin position="804"/>
        <end position="823"/>
    </location>
</feature>
<dbReference type="SUPFAM" id="SSF50044">
    <property type="entry name" value="SH3-domain"/>
    <property type="match status" value="1"/>
</dbReference>
<feature type="compositionally biased region" description="Basic and acidic residues" evidence="9">
    <location>
        <begin position="703"/>
        <end position="724"/>
    </location>
</feature>
<dbReference type="Pfam" id="PF21712">
    <property type="entry name" value="RASSF8-10_RA"/>
    <property type="match status" value="1"/>
</dbReference>
<dbReference type="EMBL" id="RCHS01001562">
    <property type="protein sequence ID" value="RMX52861.1"/>
    <property type="molecule type" value="Genomic_DNA"/>
</dbReference>
<gene>
    <name evidence="12" type="ORF">pdam_00011338</name>
</gene>
<dbReference type="SMART" id="SM00248">
    <property type="entry name" value="ANK"/>
    <property type="match status" value="2"/>
</dbReference>
<feature type="compositionally biased region" description="Basic and acidic residues" evidence="9">
    <location>
        <begin position="292"/>
        <end position="302"/>
    </location>
</feature>
<dbReference type="Pfam" id="PF00018">
    <property type="entry name" value="SH3_1"/>
    <property type="match status" value="1"/>
</dbReference>
<evidence type="ECO:0000256" key="6">
    <source>
        <dbReference type="ARBA" id="ARBA00023242"/>
    </source>
</evidence>
<dbReference type="OrthoDB" id="10038642at2759"/>
<dbReference type="SUPFAM" id="SSF48403">
    <property type="entry name" value="Ankyrin repeat"/>
    <property type="match status" value="1"/>
</dbReference>
<feature type="compositionally biased region" description="Low complexity" evidence="9">
    <location>
        <begin position="233"/>
        <end position="246"/>
    </location>
</feature>
<dbReference type="InterPro" id="IPR000159">
    <property type="entry name" value="RA_dom"/>
</dbReference>
<dbReference type="InterPro" id="IPR047163">
    <property type="entry name" value="ASPP1/2"/>
</dbReference>
<dbReference type="InterPro" id="IPR001452">
    <property type="entry name" value="SH3_domain"/>
</dbReference>
<dbReference type="STRING" id="46731.A0A3M6UGS3"/>
<organism evidence="12 13">
    <name type="scientific">Pocillopora damicornis</name>
    <name type="common">Cauliflower coral</name>
    <name type="synonym">Millepora damicornis</name>
    <dbReference type="NCBI Taxonomy" id="46731"/>
    <lineage>
        <taxon>Eukaryota</taxon>
        <taxon>Metazoa</taxon>
        <taxon>Cnidaria</taxon>
        <taxon>Anthozoa</taxon>
        <taxon>Hexacorallia</taxon>
        <taxon>Scleractinia</taxon>
        <taxon>Astrocoeniina</taxon>
        <taxon>Pocilloporidae</taxon>
        <taxon>Pocillopora</taxon>
    </lineage>
</organism>
<evidence type="ECO:0000313" key="12">
    <source>
        <dbReference type="EMBL" id="RMX52861.1"/>
    </source>
</evidence>
<dbReference type="InterPro" id="IPR048945">
    <property type="entry name" value="RASSF8/10_RA"/>
</dbReference>
<feature type="compositionally biased region" description="Polar residues" evidence="9">
    <location>
        <begin position="1009"/>
        <end position="1022"/>
    </location>
</feature>
<dbReference type="SUPFAM" id="SSF54236">
    <property type="entry name" value="Ubiquitin-like"/>
    <property type="match status" value="1"/>
</dbReference>
<feature type="region of interest" description="Disordered" evidence="9">
    <location>
        <begin position="1152"/>
        <end position="1177"/>
    </location>
</feature>
<dbReference type="GO" id="GO:0007165">
    <property type="term" value="P:signal transduction"/>
    <property type="evidence" value="ECO:0007669"/>
    <property type="project" value="InterPro"/>
</dbReference>
<dbReference type="GO" id="GO:0005634">
    <property type="term" value="C:nucleus"/>
    <property type="evidence" value="ECO:0007669"/>
    <property type="project" value="UniProtKB-SubCell"/>
</dbReference>
<dbReference type="InterPro" id="IPR036028">
    <property type="entry name" value="SH3-like_dom_sf"/>
</dbReference>
<dbReference type="GO" id="GO:0002039">
    <property type="term" value="F:p53 binding"/>
    <property type="evidence" value="ECO:0007669"/>
    <property type="project" value="InterPro"/>
</dbReference>
<evidence type="ECO:0008006" key="14">
    <source>
        <dbReference type="Google" id="ProtNLM"/>
    </source>
</evidence>
<feature type="region of interest" description="Disordered" evidence="9">
    <location>
        <begin position="221"/>
        <end position="341"/>
    </location>
</feature>
<keyword evidence="3" id="KW-0053">Apoptosis</keyword>
<dbReference type="PROSITE" id="PS50088">
    <property type="entry name" value="ANK_REPEAT"/>
    <property type="match status" value="2"/>
</dbReference>
<feature type="domain" description="Ras-associating" evidence="11">
    <location>
        <begin position="48"/>
        <end position="89"/>
    </location>
</feature>
<evidence type="ECO:0000256" key="1">
    <source>
        <dbReference type="ARBA" id="ARBA00004123"/>
    </source>
</evidence>
<feature type="compositionally biased region" description="Basic and acidic residues" evidence="9">
    <location>
        <begin position="991"/>
        <end position="1004"/>
    </location>
</feature>
<feature type="domain" description="SH3" evidence="10">
    <location>
        <begin position="1316"/>
        <end position="1379"/>
    </location>
</feature>
<reference evidence="12 13" key="1">
    <citation type="journal article" date="2018" name="Sci. Rep.">
        <title>Comparative analysis of the Pocillopora damicornis genome highlights role of immune system in coral evolution.</title>
        <authorList>
            <person name="Cunning R."/>
            <person name="Bay R.A."/>
            <person name="Gillette P."/>
            <person name="Baker A.C."/>
            <person name="Traylor-Knowles N."/>
        </authorList>
    </citation>
    <scope>NUCLEOTIDE SEQUENCE [LARGE SCALE GENOMIC DNA]</scope>
    <source>
        <strain evidence="12">RSMAS</strain>
        <tissue evidence="12">Whole animal</tissue>
    </source>
</reference>
<feature type="compositionally biased region" description="Polar residues" evidence="9">
    <location>
        <begin position="667"/>
        <end position="687"/>
    </location>
</feature>
<feature type="region of interest" description="Disordered" evidence="9">
    <location>
        <begin position="829"/>
        <end position="864"/>
    </location>
</feature>
<dbReference type="InterPro" id="IPR002110">
    <property type="entry name" value="Ankyrin_rpt"/>
</dbReference>
<feature type="region of interest" description="Disordered" evidence="9">
    <location>
        <begin position="893"/>
        <end position="1022"/>
    </location>
</feature>
<feature type="compositionally biased region" description="Basic and acidic residues" evidence="9">
    <location>
        <begin position="1064"/>
        <end position="1074"/>
    </location>
</feature>
<feature type="compositionally biased region" description="Polar residues" evidence="9">
    <location>
        <begin position="164"/>
        <end position="175"/>
    </location>
</feature>
<comment type="caution">
    <text evidence="12">The sequence shown here is derived from an EMBL/GenBank/DDBJ whole genome shotgun (WGS) entry which is preliminary data.</text>
</comment>
<feature type="region of interest" description="Disordered" evidence="9">
    <location>
        <begin position="355"/>
        <end position="428"/>
    </location>
</feature>
<name>A0A3M6UGS3_POCDA</name>
<feature type="repeat" description="ANK" evidence="7">
    <location>
        <begin position="1250"/>
        <end position="1282"/>
    </location>
</feature>
<dbReference type="Proteomes" id="UP000275408">
    <property type="component" value="Unassembled WGS sequence"/>
</dbReference>
<feature type="repeat" description="ANK" evidence="7">
    <location>
        <begin position="1217"/>
        <end position="1249"/>
    </location>
</feature>
<feature type="region of interest" description="Disordered" evidence="9">
    <location>
        <begin position="1063"/>
        <end position="1082"/>
    </location>
</feature>
<sequence length="1380" mass="152371">MAGAERRLRLKVYLDERQKVAEIFVTQVTKCKDIVQRLQRQIQETDCYLIEVWQGCERLVPDSESIFSTLLEWGSDLEDVKFYLRPREEIPSYSQAVNGSTSQRVNGFKEETPLSRDVLLGGNRISISELKEFAARQQQEIAAKEKELKAKQVQFIEMRRKLQNKPQNPSVQQLSAKADEQEQRLRELRHAQDQTDSYKLSNGALDEPDFLEMDYSSLRTFSKRQHKTNNAESKSGTGNSATSSGSFRRRGRNGRKLETLLEVEEEVSDGHASNKSSTEDLTQGPGPPRASRVTELKSRFEAEGVTSAKMVNRSPSPARRVDPEGVETPPKMAGVDGLHSVSENRYYNGRDLFDYSSLKSRPSHVNEEEQISTSKEGALEVSPSSEAKPEPAHNGTECSSPSDGEDFSGHSSPLSVASSSSSSSNSSTSKAAVFAITGVVKKTGNFAPQSEKPQSQYSESFSPQRFPQGLSYSNKFENSRAQPEQPVGDVLTPKSDDGDFPLQARLVKSEGFSTKNENIGTSAQPTVLDFSRSRMKPQQPIHESVQNNQMNGRKVEQKFSSPPEVKSLATKLEQFNARSAKPATGAQIGSDRGNVSKRTELKSTDSSVKSGKIQLSRLRYSTGTSVNSALPQQIVMENSESEKNVKDLSSKRNKETALMDASGANRMENSSHASLQRLSQNSIQTNGHAEKEDSVASINDFGRSSEKERSEKTSNRNDETDSSRMFYEKQNNDILPVDDTQTPPLVFRPISYRAKKSAGLQSSVSTSADRSELGSAISNSVSIRGNSSSLTKITVTPSASYYNARDSNIPEQRSPVPTSKRSRFMFHSVTPTSSEGDTLLGGTFNEQERKEFGDNGNSDKETGLTNTQINNQARENTDALLNSKQVVSSFNIQLSSRSQKAKQGLEEISSPEKISKSDQGKENNKSSELVSSRRKIFEGKELIVESGRPSSKNEQTNSERDRVPPEIGPFYHDNGNLKPESGRLSFGVGRPDVESLRLSRKGESEETNENTPIDLSSELSISPNANLPDVTRVGFQKSQLEQARFSKTTLSSSEDGIHGFNAELRPKDSHDKNDTLSGTNQGLRDLETKDRVTVQDFPVDINNINTVTPLSVNGDIGLGSQSNNSLSELVQDKRNIDDTSKFALVNGDVLKNSPENLSSDSTESAATPAQKISKKKKPRRVSLDPYAVLLDAAVEGELDLVKLVVREVDDPSEPNNDGITALHNAVCASHDEVVKFLVEFGVDINSPDSHGWSPLHCAAANNATEMARFLIEHGACIFAATSLEKKTPMQCCERGVPDYFSCMKYLNDVQENFGLVNDGRVYALYTYTAEKDDELSFECGEELLVLTRGDETEKEWWWARNNCEETGYIPRNLLGGHAMA</sequence>
<keyword evidence="2 8" id="KW-0728">SH3 domain</keyword>
<feature type="compositionally biased region" description="Basic and acidic residues" evidence="9">
    <location>
        <begin position="913"/>
        <end position="925"/>
    </location>
</feature>
<feature type="compositionally biased region" description="Polar residues" evidence="9">
    <location>
        <begin position="619"/>
        <end position="638"/>
    </location>
</feature>
<evidence type="ECO:0000256" key="8">
    <source>
        <dbReference type="PROSITE-ProRule" id="PRU00192"/>
    </source>
</evidence>
<dbReference type="Gene3D" id="3.10.20.90">
    <property type="entry name" value="Phosphatidylinositol 3-kinase Catalytic Subunit, Chain A, domain 1"/>
    <property type="match status" value="1"/>
</dbReference>
<evidence type="ECO:0000259" key="10">
    <source>
        <dbReference type="PROSITE" id="PS50002"/>
    </source>
</evidence>
<evidence type="ECO:0000256" key="4">
    <source>
        <dbReference type="ARBA" id="ARBA00022737"/>
    </source>
</evidence>
<evidence type="ECO:0000256" key="7">
    <source>
        <dbReference type="PROSITE-ProRule" id="PRU00023"/>
    </source>
</evidence>
<evidence type="ECO:0000256" key="3">
    <source>
        <dbReference type="ARBA" id="ARBA00022703"/>
    </source>
</evidence>
<evidence type="ECO:0000256" key="5">
    <source>
        <dbReference type="ARBA" id="ARBA00023043"/>
    </source>
</evidence>
<keyword evidence="5 7" id="KW-0040">ANK repeat</keyword>
<dbReference type="GO" id="GO:0006915">
    <property type="term" value="P:apoptotic process"/>
    <property type="evidence" value="ECO:0007669"/>
    <property type="project" value="UniProtKB-KW"/>
</dbReference>
<feature type="compositionally biased region" description="Polar residues" evidence="9">
    <location>
        <begin position="511"/>
        <end position="525"/>
    </location>
</feature>
<comment type="subcellular location">
    <subcellularLocation>
        <location evidence="1">Nucleus</location>
    </subcellularLocation>
</comment>
<evidence type="ECO:0000313" key="13">
    <source>
        <dbReference type="Proteomes" id="UP000275408"/>
    </source>
</evidence>
<dbReference type="InterPro" id="IPR029071">
    <property type="entry name" value="Ubiquitin-like_domsf"/>
</dbReference>
<dbReference type="PROSITE" id="PS50297">
    <property type="entry name" value="ANK_REP_REGION"/>
    <property type="match status" value="2"/>
</dbReference>
<feature type="compositionally biased region" description="Polar residues" evidence="9">
    <location>
        <begin position="446"/>
        <end position="482"/>
    </location>
</feature>
<feature type="compositionally biased region" description="Polar residues" evidence="9">
    <location>
        <begin position="1153"/>
        <end position="1167"/>
    </location>
</feature>
<evidence type="ECO:0000256" key="9">
    <source>
        <dbReference type="SAM" id="MobiDB-lite"/>
    </source>
</evidence>
<dbReference type="PROSITE" id="PS50200">
    <property type="entry name" value="RA"/>
    <property type="match status" value="1"/>
</dbReference>
<protein>
    <recommendedName>
        <fullName evidence="14">SH3 domain-containing protein</fullName>
    </recommendedName>
</protein>